<evidence type="ECO:0000256" key="5">
    <source>
        <dbReference type="ARBA" id="ARBA00023006"/>
    </source>
</evidence>
<reference evidence="7" key="1">
    <citation type="submission" date="2022-11" db="EMBL/GenBank/DDBJ databases">
        <authorList>
            <person name="Kikuchi T."/>
        </authorList>
    </citation>
    <scope>NUCLEOTIDE SEQUENCE</scope>
    <source>
        <strain evidence="7">PS1010</strain>
    </source>
</reference>
<gene>
    <name evidence="7" type="ORF">CAMP_LOCUS3249</name>
</gene>
<evidence type="ECO:0000256" key="4">
    <source>
        <dbReference type="ARBA" id="ARBA00022786"/>
    </source>
</evidence>
<dbReference type="PANTHER" id="PTHR14957:SF1">
    <property type="entry name" value="UBIQUITIN-LIKE-CONJUGATING ENZYME ATG10"/>
    <property type="match status" value="1"/>
</dbReference>
<dbReference type="Gene3D" id="3.30.1460.50">
    <property type="match status" value="1"/>
</dbReference>
<evidence type="ECO:0000313" key="7">
    <source>
        <dbReference type="EMBL" id="CAI5440612.1"/>
    </source>
</evidence>
<dbReference type="Proteomes" id="UP001152747">
    <property type="component" value="Unassembled WGS sequence"/>
</dbReference>
<comment type="similarity">
    <text evidence="1">Belongs to the ATG10 family.</text>
</comment>
<protein>
    <recommendedName>
        <fullName evidence="2">Ubiquitin-like-conjugating enzyme ATG10</fullName>
    </recommendedName>
    <alternativeName>
        <fullName evidence="6">Autophagy-related protein 10</fullName>
    </alternativeName>
</protein>
<dbReference type="GO" id="GO:0000422">
    <property type="term" value="P:autophagy of mitochondrion"/>
    <property type="evidence" value="ECO:0007669"/>
    <property type="project" value="TreeGrafter"/>
</dbReference>
<evidence type="ECO:0000256" key="6">
    <source>
        <dbReference type="ARBA" id="ARBA00029833"/>
    </source>
</evidence>
<keyword evidence="8" id="KW-1185">Reference proteome</keyword>
<keyword evidence="5" id="KW-0072">Autophagy</keyword>
<evidence type="ECO:0000313" key="8">
    <source>
        <dbReference type="Proteomes" id="UP001152747"/>
    </source>
</evidence>
<sequence length="155" mass="17623">MQDFPEELEDFCGIWKEWKIVKGTVPLENYGKLLKTIEICGEIAILEVNIVYSLIYRVPVLWFAISSENGEPVENGSVEEFLRGCARKMGKLVVAKYSLNEHPVLGLLYYNIHPCSTNREIFKSSSPENSINKIAQWLSNYGPDLGIYIPSGIFF</sequence>
<dbReference type="Pfam" id="PF03987">
    <property type="entry name" value="Autophagy_act_C"/>
    <property type="match status" value="1"/>
</dbReference>
<dbReference type="OrthoDB" id="4089664at2759"/>
<evidence type="ECO:0000256" key="2">
    <source>
        <dbReference type="ARBA" id="ARBA00021099"/>
    </source>
</evidence>
<organism evidence="7 8">
    <name type="scientific">Caenorhabditis angaria</name>
    <dbReference type="NCBI Taxonomy" id="860376"/>
    <lineage>
        <taxon>Eukaryota</taxon>
        <taxon>Metazoa</taxon>
        <taxon>Ecdysozoa</taxon>
        <taxon>Nematoda</taxon>
        <taxon>Chromadorea</taxon>
        <taxon>Rhabditida</taxon>
        <taxon>Rhabditina</taxon>
        <taxon>Rhabditomorpha</taxon>
        <taxon>Rhabditoidea</taxon>
        <taxon>Rhabditidae</taxon>
        <taxon>Peloderinae</taxon>
        <taxon>Caenorhabditis</taxon>
    </lineage>
</organism>
<keyword evidence="4" id="KW-0833">Ubl conjugation pathway</keyword>
<dbReference type="GO" id="GO:0032446">
    <property type="term" value="P:protein modification by small protein conjugation"/>
    <property type="evidence" value="ECO:0007669"/>
    <property type="project" value="TreeGrafter"/>
</dbReference>
<name>A0A9P1I6V2_9PELO</name>
<dbReference type="GO" id="GO:0000045">
    <property type="term" value="P:autophagosome assembly"/>
    <property type="evidence" value="ECO:0007669"/>
    <property type="project" value="TreeGrafter"/>
</dbReference>
<keyword evidence="3" id="KW-0808">Transferase</keyword>
<accession>A0A9P1I6V2</accession>
<evidence type="ECO:0000256" key="1">
    <source>
        <dbReference type="ARBA" id="ARBA00005696"/>
    </source>
</evidence>
<dbReference type="AlphaFoldDB" id="A0A9P1I6V2"/>
<proteinExistence type="inferred from homology"/>
<comment type="caution">
    <text evidence="7">The sequence shown here is derived from an EMBL/GenBank/DDBJ whole genome shotgun (WGS) entry which is preliminary data.</text>
</comment>
<dbReference type="GO" id="GO:0061651">
    <property type="term" value="F:Atg12 conjugating enzyme activity"/>
    <property type="evidence" value="ECO:0007669"/>
    <property type="project" value="TreeGrafter"/>
</dbReference>
<dbReference type="EMBL" id="CANHGI010000002">
    <property type="protein sequence ID" value="CAI5440612.1"/>
    <property type="molecule type" value="Genomic_DNA"/>
</dbReference>
<dbReference type="InterPro" id="IPR007135">
    <property type="entry name" value="Atg3/Atg10"/>
</dbReference>
<dbReference type="GO" id="GO:0005829">
    <property type="term" value="C:cytosol"/>
    <property type="evidence" value="ECO:0007669"/>
    <property type="project" value="TreeGrafter"/>
</dbReference>
<dbReference type="PANTHER" id="PTHR14957">
    <property type="entry name" value="UBIQUITIN-LIKE-CONJUGATING ENZYME ATG10"/>
    <property type="match status" value="1"/>
</dbReference>
<evidence type="ECO:0000256" key="3">
    <source>
        <dbReference type="ARBA" id="ARBA00022679"/>
    </source>
</evidence>